<evidence type="ECO:0000256" key="3">
    <source>
        <dbReference type="RuleBase" id="RU003560"/>
    </source>
</evidence>
<protein>
    <submittedName>
        <fullName evidence="4">Glutamate-1-semialdehyde 2,1-aminomutase</fullName>
        <ecNumber evidence="4">5.4.3.8</ecNumber>
    </submittedName>
</protein>
<evidence type="ECO:0000256" key="1">
    <source>
        <dbReference type="ARBA" id="ARBA00001933"/>
    </source>
</evidence>
<dbReference type="EC" id="5.4.3.8" evidence="4"/>
<dbReference type="Gene3D" id="3.40.640.10">
    <property type="entry name" value="Type I PLP-dependent aspartate aminotransferase-like (Major domain)"/>
    <property type="match status" value="1"/>
</dbReference>
<dbReference type="Pfam" id="PF00202">
    <property type="entry name" value="Aminotran_3"/>
    <property type="match status" value="1"/>
</dbReference>
<dbReference type="PANTHER" id="PTHR43713">
    <property type="entry name" value="GLUTAMATE-1-SEMIALDEHYDE 2,1-AMINOMUTASE"/>
    <property type="match status" value="1"/>
</dbReference>
<name>A0A4S1CB63_9BACT</name>
<keyword evidence="4" id="KW-0413">Isomerase</keyword>
<dbReference type="Gene3D" id="3.90.1150.10">
    <property type="entry name" value="Aspartate Aminotransferase, domain 1"/>
    <property type="match status" value="1"/>
</dbReference>
<dbReference type="SUPFAM" id="SSF53383">
    <property type="entry name" value="PLP-dependent transferases"/>
    <property type="match status" value="1"/>
</dbReference>
<dbReference type="InterPro" id="IPR015421">
    <property type="entry name" value="PyrdxlP-dep_Trfase_major"/>
</dbReference>
<sequence length="433" mass="47973">MSRNTTYQEKAHNYIPAGAHTYSRADDSYPLNAPPVLERGQGVYVWDLEGNKFLDFGMALRAVTVGYDYDRISNAAIAQIRNGNNLTRASRIEVEAAEAMCNLFPWVEMVKFAKNGSTVTTAALKLARAYTGKKYIIRCAQHPFFSYDDWFIGDTVMDAGVLAEMKGYTLSFNYNDITSLEQAFASHPGDVAAVILEPATTDEPVDDFLNKVKTLCHKNGAVFILDEMITGFRWHLQGACRYYDVEPDLVTFGKGMANGFSVAALGGKREIMELGGLKHQGERVFLISTTHGAEMCGLGALVETIKVYKELDVVGQLWKTGSALMEGMNAIAGELGIADYFKFVGVPCSPNFITKDRSGEVSLAFRTLFVQEMINCGVLMPWVAICYSHQQAELDIALEAGRQSLKVYRKALEQGVDGYLEGRPIKPVFRRFN</sequence>
<comment type="cofactor">
    <cofactor evidence="1">
        <name>pyridoxal 5'-phosphate</name>
        <dbReference type="ChEBI" id="CHEBI:597326"/>
    </cofactor>
</comment>
<evidence type="ECO:0000313" key="5">
    <source>
        <dbReference type="Proteomes" id="UP000306416"/>
    </source>
</evidence>
<reference evidence="4 5" key="1">
    <citation type="submission" date="2019-04" db="EMBL/GenBank/DDBJ databases">
        <title>Geobacter oryzae sp. nov., ferric-reducing bacteria isolated from paddy soil.</title>
        <authorList>
            <person name="Xu Z."/>
            <person name="Masuda Y."/>
            <person name="Itoh H."/>
            <person name="Senoo K."/>
        </authorList>
    </citation>
    <scope>NUCLEOTIDE SEQUENCE [LARGE SCALE GENOMIC DNA]</scope>
    <source>
        <strain evidence="4 5">Red111</strain>
    </source>
</reference>
<dbReference type="RefSeq" id="WP_135871773.1">
    <property type="nucleotide sequence ID" value="NZ_SRSC01000004.1"/>
</dbReference>
<dbReference type="EMBL" id="SRSC01000004">
    <property type="protein sequence ID" value="TGU70598.1"/>
    <property type="molecule type" value="Genomic_DNA"/>
</dbReference>
<comment type="similarity">
    <text evidence="3">Belongs to the class-III pyridoxal-phosphate-dependent aminotransferase family.</text>
</comment>
<gene>
    <name evidence="4" type="ORF">E4633_16475</name>
</gene>
<comment type="caution">
    <text evidence="4">The sequence shown here is derived from an EMBL/GenBank/DDBJ whole genome shotgun (WGS) entry which is preliminary data.</text>
</comment>
<dbReference type="Proteomes" id="UP000306416">
    <property type="component" value="Unassembled WGS sequence"/>
</dbReference>
<dbReference type="AlphaFoldDB" id="A0A4S1CB63"/>
<dbReference type="InterPro" id="IPR015424">
    <property type="entry name" value="PyrdxlP-dep_Trfase"/>
</dbReference>
<proteinExistence type="inferred from homology"/>
<dbReference type="GO" id="GO:0030170">
    <property type="term" value="F:pyridoxal phosphate binding"/>
    <property type="evidence" value="ECO:0007669"/>
    <property type="project" value="InterPro"/>
</dbReference>
<dbReference type="InterPro" id="IPR005814">
    <property type="entry name" value="Aminotrans_3"/>
</dbReference>
<dbReference type="GO" id="GO:0042286">
    <property type="term" value="F:glutamate-1-semialdehyde 2,1-aminomutase activity"/>
    <property type="evidence" value="ECO:0007669"/>
    <property type="project" value="UniProtKB-EC"/>
</dbReference>
<dbReference type="NCBIfam" id="NF004856">
    <property type="entry name" value="PRK06209.1"/>
    <property type="match status" value="1"/>
</dbReference>
<keyword evidence="2 3" id="KW-0663">Pyridoxal phosphate</keyword>
<dbReference type="InterPro" id="IPR015422">
    <property type="entry name" value="PyrdxlP-dep_Trfase_small"/>
</dbReference>
<dbReference type="GO" id="GO:0008483">
    <property type="term" value="F:transaminase activity"/>
    <property type="evidence" value="ECO:0007669"/>
    <property type="project" value="InterPro"/>
</dbReference>
<keyword evidence="5" id="KW-1185">Reference proteome</keyword>
<evidence type="ECO:0000313" key="4">
    <source>
        <dbReference type="EMBL" id="TGU70598.1"/>
    </source>
</evidence>
<accession>A0A4S1CB63</accession>
<organism evidence="4 5">
    <name type="scientific">Geomonas terrae</name>
    <dbReference type="NCBI Taxonomy" id="2562681"/>
    <lineage>
        <taxon>Bacteria</taxon>
        <taxon>Pseudomonadati</taxon>
        <taxon>Thermodesulfobacteriota</taxon>
        <taxon>Desulfuromonadia</taxon>
        <taxon>Geobacterales</taxon>
        <taxon>Geobacteraceae</taxon>
        <taxon>Geomonas</taxon>
    </lineage>
</organism>
<dbReference type="PANTHER" id="PTHR43713:SF3">
    <property type="entry name" value="GLUTAMATE-1-SEMIALDEHYDE 2,1-AMINOMUTASE 1, CHLOROPLASTIC-RELATED"/>
    <property type="match status" value="1"/>
</dbReference>
<evidence type="ECO:0000256" key="2">
    <source>
        <dbReference type="ARBA" id="ARBA00022898"/>
    </source>
</evidence>